<gene>
    <name evidence="8" type="ORF">LUZ63_015325</name>
</gene>
<dbReference type="InterPro" id="IPR008271">
    <property type="entry name" value="Ser/Thr_kinase_AS"/>
</dbReference>
<evidence type="ECO:0000256" key="5">
    <source>
        <dbReference type="ARBA" id="ARBA00022840"/>
    </source>
</evidence>
<comment type="caution">
    <text evidence="8">The sequence shown here is derived from an EMBL/GenBank/DDBJ whole genome shotgun (WGS) entry which is preliminary data.</text>
</comment>
<dbReference type="PANTHER" id="PTHR45647">
    <property type="entry name" value="OS02G0152300 PROTEIN"/>
    <property type="match status" value="1"/>
</dbReference>
<sequence length="726" mass="81482">MHLGSRSYTSDDGGSINEVTTVVAVDKDKNSNQAVRWAVDNLLINMPLLVLIHVRTITSPNNSYIVKDITNEVSFDAEPELNQLFIPYRGFCARKAMQLKEVILESTDISKALLEYLGTNEIHNIVVGASSRSALMRRFRPDIPQCLIKSAPEYCSVYVIHKGKAVTMKVAKGSISSFPSSLPPRKKSPNVSPRNQRFDFIEDGSARGNLTKGGNWRGGSVPQSPVASRLMPSEHRMQMQMQMQGYIPSPAREGRPLSTARTAPQNAFYDGLDSSSIGRKSSSRETSYSDEFDLPSPTMDFNSMDFGSSLDSSSSDNSTAKDVEAEMRRLKLELKQTMDMYNSACREAIMHKQKVEELSQIKTEEQRKVEELKQAEAGAMAIVEMEKAKCRAAIEAAEKAKRIAELEAHKRQKAELRARKEAEDRRRAINAINNTDTRYRRYTIDEIEFATSKFDKSLKIGEGGYGPVYKAMLDHTQVAIKVLRPDASQGRKQFQQEVEVLSCIRHPNMVLLLGACPEYGCLVYEYMDYGSLEDRLFRRGGTPAIPWGIRFKISYEIATGLLFLHQAKPEPLVHRDLKPANILIDHNFVAKISDVGLARLVPPQVADSVTQYRMTSAAGTFCYIDPEYQQTGMVGTKSDIYSLGVMLLQIITARPPMGLSHQVERCIERGTFKEILDPAVPDWPVEEALSYAKLALRCVELRRKDRPEAKDILPELYRLKQLADSS</sequence>
<dbReference type="GO" id="GO:0004672">
    <property type="term" value="F:protein kinase activity"/>
    <property type="evidence" value="ECO:0007669"/>
    <property type="project" value="InterPro"/>
</dbReference>
<dbReference type="InterPro" id="IPR014729">
    <property type="entry name" value="Rossmann-like_a/b/a_fold"/>
</dbReference>
<keyword evidence="9" id="KW-1185">Reference proteome</keyword>
<keyword evidence="5" id="KW-0067">ATP-binding</keyword>
<proteinExistence type="predicted"/>
<dbReference type="InterPro" id="IPR000719">
    <property type="entry name" value="Prot_kinase_dom"/>
</dbReference>
<dbReference type="FunFam" id="3.30.200.20:FF:000162">
    <property type="entry name" value="Adenine nucleotide alpha hydrolase-like domain kinase"/>
    <property type="match status" value="1"/>
</dbReference>
<evidence type="ECO:0000313" key="9">
    <source>
        <dbReference type="Proteomes" id="UP001151287"/>
    </source>
</evidence>
<dbReference type="PROSITE" id="PS00108">
    <property type="entry name" value="PROTEIN_KINASE_ST"/>
    <property type="match status" value="1"/>
</dbReference>
<evidence type="ECO:0000256" key="6">
    <source>
        <dbReference type="SAM" id="MobiDB-lite"/>
    </source>
</evidence>
<dbReference type="PANTHER" id="PTHR45647:SF93">
    <property type="entry name" value="KINASE WITH ADENINE NUCLEOTIDE ALPHA HYDROLASES-LIKE DOMAIN-CONTAINING PROTEIN"/>
    <property type="match status" value="1"/>
</dbReference>
<evidence type="ECO:0000256" key="2">
    <source>
        <dbReference type="ARBA" id="ARBA00012483"/>
    </source>
</evidence>
<dbReference type="SUPFAM" id="SSF56112">
    <property type="entry name" value="Protein kinase-like (PK-like)"/>
    <property type="match status" value="1"/>
</dbReference>
<evidence type="ECO:0000259" key="7">
    <source>
        <dbReference type="PROSITE" id="PS50011"/>
    </source>
</evidence>
<feature type="compositionally biased region" description="Low complexity" evidence="6">
    <location>
        <begin position="274"/>
        <end position="286"/>
    </location>
</feature>
<dbReference type="InterPro" id="IPR011009">
    <property type="entry name" value="Kinase-like_dom_sf"/>
</dbReference>
<feature type="compositionally biased region" description="Low complexity" evidence="6">
    <location>
        <begin position="303"/>
        <end position="318"/>
    </location>
</feature>
<dbReference type="InterPro" id="IPR006016">
    <property type="entry name" value="UspA"/>
</dbReference>
<accession>A0A9Q0HMN1</accession>
<dbReference type="GO" id="GO:0005524">
    <property type="term" value="F:ATP binding"/>
    <property type="evidence" value="ECO:0007669"/>
    <property type="project" value="UniProtKB-KW"/>
</dbReference>
<dbReference type="CDD" id="cd14066">
    <property type="entry name" value="STKc_IRAK"/>
    <property type="match status" value="1"/>
</dbReference>
<dbReference type="Pfam" id="PF00582">
    <property type="entry name" value="Usp"/>
    <property type="match status" value="1"/>
</dbReference>
<feature type="domain" description="Protein kinase" evidence="7">
    <location>
        <begin position="454"/>
        <end position="718"/>
    </location>
</feature>
<keyword evidence="3" id="KW-0547">Nucleotide-binding</keyword>
<dbReference type="InterPro" id="IPR051348">
    <property type="entry name" value="U-box_ubiquitin_ligases"/>
</dbReference>
<dbReference type="Gene3D" id="3.30.200.20">
    <property type="entry name" value="Phosphorylase Kinase, domain 1"/>
    <property type="match status" value="1"/>
</dbReference>
<dbReference type="OrthoDB" id="4062651at2759"/>
<reference evidence="8" key="1">
    <citation type="journal article" date="2022" name="Cell">
        <title>Repeat-based holocentromeres influence genome architecture and karyotype evolution.</title>
        <authorList>
            <person name="Hofstatter P.G."/>
            <person name="Thangavel G."/>
            <person name="Lux T."/>
            <person name="Neumann P."/>
            <person name="Vondrak T."/>
            <person name="Novak P."/>
            <person name="Zhang M."/>
            <person name="Costa L."/>
            <person name="Castellani M."/>
            <person name="Scott A."/>
            <person name="Toegelov H."/>
            <person name="Fuchs J."/>
            <person name="Mata-Sucre Y."/>
            <person name="Dias Y."/>
            <person name="Vanzela A.L.L."/>
            <person name="Huettel B."/>
            <person name="Almeida C.C.S."/>
            <person name="Simkova H."/>
            <person name="Souza G."/>
            <person name="Pedrosa-Harand A."/>
            <person name="Macas J."/>
            <person name="Mayer K.F.X."/>
            <person name="Houben A."/>
            <person name="Marques A."/>
        </authorList>
    </citation>
    <scope>NUCLEOTIDE SEQUENCE</scope>
    <source>
        <strain evidence="8">RhyBre1mFocal</strain>
    </source>
</reference>
<dbReference type="Proteomes" id="UP001151287">
    <property type="component" value="Unassembled WGS sequence"/>
</dbReference>
<protein>
    <recommendedName>
        <fullName evidence="2">RING-type E3 ubiquitin transferase</fullName>
        <ecNumber evidence="2">2.3.2.27</ecNumber>
    </recommendedName>
</protein>
<comment type="catalytic activity">
    <reaction evidence="1">
        <text>S-ubiquitinyl-[E2 ubiquitin-conjugating enzyme]-L-cysteine + [acceptor protein]-L-lysine = [E2 ubiquitin-conjugating enzyme]-L-cysteine + N(6)-ubiquitinyl-[acceptor protein]-L-lysine.</text>
        <dbReference type="EC" id="2.3.2.27"/>
    </reaction>
</comment>
<dbReference type="Gene3D" id="3.40.50.620">
    <property type="entry name" value="HUPs"/>
    <property type="match status" value="1"/>
</dbReference>
<keyword evidence="4" id="KW-0833">Ubl conjugation pathway</keyword>
<dbReference type="EC" id="2.3.2.27" evidence="2"/>
<dbReference type="Gene3D" id="1.10.510.10">
    <property type="entry name" value="Transferase(Phosphotransferase) domain 1"/>
    <property type="match status" value="1"/>
</dbReference>
<dbReference type="GO" id="GO:0061630">
    <property type="term" value="F:ubiquitin protein ligase activity"/>
    <property type="evidence" value="ECO:0007669"/>
    <property type="project" value="UniProtKB-EC"/>
</dbReference>
<dbReference type="AlphaFoldDB" id="A0A9Q0HMN1"/>
<dbReference type="CDD" id="cd01989">
    <property type="entry name" value="USP_STK_Ubox_N"/>
    <property type="match status" value="1"/>
</dbReference>
<feature type="region of interest" description="Disordered" evidence="6">
    <location>
        <begin position="175"/>
        <end position="227"/>
    </location>
</feature>
<evidence type="ECO:0000256" key="1">
    <source>
        <dbReference type="ARBA" id="ARBA00000900"/>
    </source>
</evidence>
<evidence type="ECO:0000256" key="3">
    <source>
        <dbReference type="ARBA" id="ARBA00022741"/>
    </source>
</evidence>
<dbReference type="EMBL" id="JAMQYH010000004">
    <property type="protein sequence ID" value="KAJ1691170.1"/>
    <property type="molecule type" value="Genomic_DNA"/>
</dbReference>
<name>A0A9Q0HMN1_9POAL</name>
<dbReference type="SUPFAM" id="SSF52402">
    <property type="entry name" value="Adenine nucleotide alpha hydrolases-like"/>
    <property type="match status" value="1"/>
</dbReference>
<dbReference type="Pfam" id="PF00069">
    <property type="entry name" value="Pkinase"/>
    <property type="match status" value="1"/>
</dbReference>
<evidence type="ECO:0000256" key="4">
    <source>
        <dbReference type="ARBA" id="ARBA00022786"/>
    </source>
</evidence>
<dbReference type="SMART" id="SM00220">
    <property type="entry name" value="S_TKc"/>
    <property type="match status" value="1"/>
</dbReference>
<organism evidence="8 9">
    <name type="scientific">Rhynchospora breviuscula</name>
    <dbReference type="NCBI Taxonomy" id="2022672"/>
    <lineage>
        <taxon>Eukaryota</taxon>
        <taxon>Viridiplantae</taxon>
        <taxon>Streptophyta</taxon>
        <taxon>Embryophyta</taxon>
        <taxon>Tracheophyta</taxon>
        <taxon>Spermatophyta</taxon>
        <taxon>Magnoliopsida</taxon>
        <taxon>Liliopsida</taxon>
        <taxon>Poales</taxon>
        <taxon>Cyperaceae</taxon>
        <taxon>Cyperoideae</taxon>
        <taxon>Rhynchosporeae</taxon>
        <taxon>Rhynchospora</taxon>
    </lineage>
</organism>
<dbReference type="PROSITE" id="PS50011">
    <property type="entry name" value="PROTEIN_KINASE_DOM"/>
    <property type="match status" value="1"/>
</dbReference>
<feature type="region of interest" description="Disordered" evidence="6">
    <location>
        <begin position="248"/>
        <end position="323"/>
    </location>
</feature>
<evidence type="ECO:0000313" key="8">
    <source>
        <dbReference type="EMBL" id="KAJ1691170.1"/>
    </source>
</evidence>